<gene>
    <name evidence="1" type="ORF">UFOVP94_40</name>
</gene>
<sequence>MTEAFNARVQVDLNKLKKMTPSQLDRVKSYGSAAENLLANKDFALFVHHYKFDLMEQMSAINGYTSEADAHRIAAVHSMNGINSFIASLQKAAWYKNKVVVSQQPQVED</sequence>
<organism evidence="1">
    <name type="scientific">uncultured Caudovirales phage</name>
    <dbReference type="NCBI Taxonomy" id="2100421"/>
    <lineage>
        <taxon>Viruses</taxon>
        <taxon>Duplodnaviria</taxon>
        <taxon>Heunggongvirae</taxon>
        <taxon>Uroviricota</taxon>
        <taxon>Caudoviricetes</taxon>
        <taxon>Peduoviridae</taxon>
        <taxon>Maltschvirus</taxon>
        <taxon>Maltschvirus maltsch</taxon>
    </lineage>
</organism>
<protein>
    <submittedName>
        <fullName evidence="1">Uncharacterized protein</fullName>
    </submittedName>
</protein>
<reference evidence="1" key="1">
    <citation type="submission" date="2020-04" db="EMBL/GenBank/DDBJ databases">
        <authorList>
            <person name="Chiriac C."/>
            <person name="Salcher M."/>
            <person name="Ghai R."/>
            <person name="Kavagutti S V."/>
        </authorList>
    </citation>
    <scope>NUCLEOTIDE SEQUENCE</scope>
</reference>
<proteinExistence type="predicted"/>
<dbReference type="EMBL" id="LR796212">
    <property type="protein sequence ID" value="CAB4127657.1"/>
    <property type="molecule type" value="Genomic_DNA"/>
</dbReference>
<accession>A0A6J5L335</accession>
<evidence type="ECO:0000313" key="1">
    <source>
        <dbReference type="EMBL" id="CAB4127657.1"/>
    </source>
</evidence>
<name>A0A6J5L335_9CAUD</name>